<dbReference type="Proteomes" id="UP000292568">
    <property type="component" value="Unassembled WGS sequence"/>
</dbReference>
<organism evidence="3 4">
    <name type="scientific">Bifidobacterium pseudolongum subsp. globosum</name>
    <dbReference type="NCBI Taxonomy" id="1690"/>
    <lineage>
        <taxon>Bacteria</taxon>
        <taxon>Bacillati</taxon>
        <taxon>Actinomycetota</taxon>
        <taxon>Actinomycetes</taxon>
        <taxon>Bifidobacteriales</taxon>
        <taxon>Bifidobacteriaceae</taxon>
        <taxon>Bifidobacterium</taxon>
    </lineage>
</organism>
<name>A0A4Q5A0E5_9BIFI</name>
<feature type="compositionally biased region" description="Basic and acidic residues" evidence="2">
    <location>
        <begin position="230"/>
        <end position="243"/>
    </location>
</feature>
<comment type="caution">
    <text evidence="3">The sequence shown here is derived from an EMBL/GenBank/DDBJ whole genome shotgun (WGS) entry which is preliminary data.</text>
</comment>
<dbReference type="InterPro" id="IPR036514">
    <property type="entry name" value="SGNH_hydro_sf"/>
</dbReference>
<feature type="compositionally biased region" description="Polar residues" evidence="2">
    <location>
        <begin position="211"/>
        <end position="221"/>
    </location>
</feature>
<evidence type="ECO:0000313" key="3">
    <source>
        <dbReference type="EMBL" id="RYQ10426.1"/>
    </source>
</evidence>
<feature type="region of interest" description="Disordered" evidence="2">
    <location>
        <begin position="200"/>
        <end position="253"/>
    </location>
</feature>
<dbReference type="RefSeq" id="WP_129897572.1">
    <property type="nucleotide sequence ID" value="NZ_RYUH01000010.1"/>
</dbReference>
<feature type="coiled-coil region" evidence="1">
    <location>
        <begin position="268"/>
        <end position="375"/>
    </location>
</feature>
<evidence type="ECO:0000256" key="1">
    <source>
        <dbReference type="SAM" id="Coils"/>
    </source>
</evidence>
<evidence type="ECO:0000256" key="2">
    <source>
        <dbReference type="SAM" id="MobiDB-lite"/>
    </source>
</evidence>
<dbReference type="EMBL" id="RYUH01000010">
    <property type="protein sequence ID" value="RYQ10426.1"/>
    <property type="molecule type" value="Genomic_DNA"/>
</dbReference>
<dbReference type="Gene3D" id="3.40.50.1110">
    <property type="entry name" value="SGNH hydrolase"/>
    <property type="match status" value="1"/>
</dbReference>
<gene>
    <name evidence="3" type="ORF">PG2093B_1009</name>
</gene>
<keyword evidence="1" id="KW-0175">Coiled coil</keyword>
<accession>A0A4Q5A0E5</accession>
<reference evidence="3 4" key="1">
    <citation type="submission" date="2018-12" db="EMBL/GenBank/DDBJ databases">
        <title>Unveiling genomic diversity among members of the Bifidobacterium pseudolongum species, a widely distributed gut commensal of the animal kingdom.</title>
        <authorList>
            <person name="Lugli G.A."/>
            <person name="Duranti S."/>
            <person name="Albert K."/>
            <person name="Mancabelli L."/>
            <person name="Napoli S."/>
            <person name="Viappiani A."/>
            <person name="Anzalone R."/>
            <person name="Longhi G."/>
            <person name="Milani C."/>
            <person name="Turroni F."/>
            <person name="Alessandri G."/>
            <person name="Sela D.A."/>
            <person name="Van Sinderen D."/>
            <person name="Ventura M."/>
        </authorList>
    </citation>
    <scope>NUCLEOTIDE SEQUENCE [LARGE SCALE GENOMIC DNA]</scope>
    <source>
        <strain evidence="3 4">2093B</strain>
    </source>
</reference>
<protein>
    <submittedName>
        <fullName evidence="3">Uncharacterized protein</fullName>
    </submittedName>
</protein>
<dbReference type="AlphaFoldDB" id="A0A4Q5A0E5"/>
<dbReference type="SUPFAM" id="SSF52266">
    <property type="entry name" value="SGNH hydrolase"/>
    <property type="match status" value="1"/>
</dbReference>
<sequence length="400" mass="42900">MPTAGPSAAPLLRSGARAGTIIVWIGGIIAAGGGASAPANRMSSIASRDLGLTEKNYASASATVSNGLVTRCYAARDDTSYDHNAVAYVILAGGLEDPVSALPAVIYKARDAANECRKAFPQARIIWAAGSGSLAGMNDTQLADTTTIVSAILGQARQADALAVNLRTVLGTDTGLQSSGILPNDEGHARLAEAIVDAIRDDQGEPVDQPITPTRTYSSGLNDWASRQVEATRRREAEKREANRPTGTELGGVTQKLDELTQAQGVQQVLLEQQQDMLEQQQDELAKQQQQLADQQAQLSNQQKALKAAQDQLADQQKQLASQQTDIKNAQDQLKRQQDQLTIIVGDQGDTVTNLQSLTNRLNDTVDHISKLEKSTSDTAWRIDLDLTNLTKRVDALEKK</sequence>
<evidence type="ECO:0000313" key="4">
    <source>
        <dbReference type="Proteomes" id="UP000292568"/>
    </source>
</evidence>
<proteinExistence type="predicted"/>